<dbReference type="Proteomes" id="UP000887565">
    <property type="component" value="Unplaced"/>
</dbReference>
<evidence type="ECO:0000313" key="3">
    <source>
        <dbReference type="WBParaSite" id="nRc.2.0.1.t08227-RA"/>
    </source>
</evidence>
<accession>A0A915I267</accession>
<organism evidence="2 3">
    <name type="scientific">Romanomermis culicivorax</name>
    <name type="common">Nematode worm</name>
    <dbReference type="NCBI Taxonomy" id="13658"/>
    <lineage>
        <taxon>Eukaryota</taxon>
        <taxon>Metazoa</taxon>
        <taxon>Ecdysozoa</taxon>
        <taxon>Nematoda</taxon>
        <taxon>Enoplea</taxon>
        <taxon>Dorylaimia</taxon>
        <taxon>Mermithida</taxon>
        <taxon>Mermithoidea</taxon>
        <taxon>Mermithidae</taxon>
        <taxon>Romanomermis</taxon>
    </lineage>
</organism>
<protein>
    <submittedName>
        <fullName evidence="3">Uncharacterized protein</fullName>
    </submittedName>
</protein>
<feature type="transmembrane region" description="Helical" evidence="1">
    <location>
        <begin position="69"/>
        <end position="86"/>
    </location>
</feature>
<evidence type="ECO:0000313" key="2">
    <source>
        <dbReference type="Proteomes" id="UP000887565"/>
    </source>
</evidence>
<dbReference type="WBParaSite" id="nRc.2.0.1.t08227-RA">
    <property type="protein sequence ID" value="nRc.2.0.1.t08227-RA"/>
    <property type="gene ID" value="nRc.2.0.1.g08227"/>
</dbReference>
<keyword evidence="1" id="KW-0472">Membrane</keyword>
<keyword evidence="1" id="KW-1133">Transmembrane helix</keyword>
<dbReference type="AlphaFoldDB" id="A0A915I267"/>
<proteinExistence type="predicted"/>
<sequence length="153" mass="17297">MKGYEQSLDQVKAKCVRSLGARTAVIHTRKLLGSQIVESKKCYQSIQSLLYINMRLLAQFFIPRRLNRIISLLFCLVILCTFFYIAPPPPRFGKLLNIQNFKSIFNGDGTDEKFDVNGENYEKSSSKFGEMGVPVLMETDLGIIIDSGPVQLL</sequence>
<reference evidence="3" key="1">
    <citation type="submission" date="2022-11" db="UniProtKB">
        <authorList>
            <consortium name="WormBaseParasite"/>
        </authorList>
    </citation>
    <scope>IDENTIFICATION</scope>
</reference>
<name>A0A915I267_ROMCU</name>
<keyword evidence="1" id="KW-0812">Transmembrane</keyword>
<keyword evidence="2" id="KW-1185">Reference proteome</keyword>
<evidence type="ECO:0000256" key="1">
    <source>
        <dbReference type="SAM" id="Phobius"/>
    </source>
</evidence>